<accession>A0A8K0DI31</accession>
<name>A0A8K0DI31_IGNLU</name>
<feature type="compositionally biased region" description="Polar residues" evidence="1">
    <location>
        <begin position="167"/>
        <end position="185"/>
    </location>
</feature>
<dbReference type="EMBL" id="VTPC01000966">
    <property type="protein sequence ID" value="KAF2903622.1"/>
    <property type="molecule type" value="Genomic_DNA"/>
</dbReference>
<sequence>MEGNSEVALRKAQRLNPARTQKLNKFIVEDHFSSIPTAHDLLDLPERIFNMDKKGCRLYLHKYLRVLAQKGIARVHIVEKEHQESVTIIACENAVGSMTPPMVLFSRVQKVNQKNDSKRQPSVEYIWIIISVRRMRKTTSFSIAAYGQKLTWKVALEPLTKLPPPESNNQQNSGLPDNRQAKNSINPPPIDPPTKKSSTLSTFDELLATPKRRKKTVTERWILMERKRIGYYERNSKASPEKELIKMRFEIL</sequence>
<proteinExistence type="predicted"/>
<evidence type="ECO:0000313" key="2">
    <source>
        <dbReference type="EMBL" id="KAF2903622.1"/>
    </source>
</evidence>
<protein>
    <submittedName>
        <fullName evidence="2">Uncharacterized protein</fullName>
    </submittedName>
</protein>
<dbReference type="Proteomes" id="UP000801492">
    <property type="component" value="Unassembled WGS sequence"/>
</dbReference>
<evidence type="ECO:0000313" key="3">
    <source>
        <dbReference type="Proteomes" id="UP000801492"/>
    </source>
</evidence>
<organism evidence="2 3">
    <name type="scientific">Ignelater luminosus</name>
    <name type="common">Cucubano</name>
    <name type="synonym">Pyrophorus luminosus</name>
    <dbReference type="NCBI Taxonomy" id="2038154"/>
    <lineage>
        <taxon>Eukaryota</taxon>
        <taxon>Metazoa</taxon>
        <taxon>Ecdysozoa</taxon>
        <taxon>Arthropoda</taxon>
        <taxon>Hexapoda</taxon>
        <taxon>Insecta</taxon>
        <taxon>Pterygota</taxon>
        <taxon>Neoptera</taxon>
        <taxon>Endopterygota</taxon>
        <taxon>Coleoptera</taxon>
        <taxon>Polyphaga</taxon>
        <taxon>Elateriformia</taxon>
        <taxon>Elateroidea</taxon>
        <taxon>Elateridae</taxon>
        <taxon>Agrypninae</taxon>
        <taxon>Pyrophorini</taxon>
        <taxon>Ignelater</taxon>
    </lineage>
</organism>
<feature type="region of interest" description="Disordered" evidence="1">
    <location>
        <begin position="161"/>
        <end position="205"/>
    </location>
</feature>
<dbReference type="AlphaFoldDB" id="A0A8K0DI31"/>
<evidence type="ECO:0000256" key="1">
    <source>
        <dbReference type="SAM" id="MobiDB-lite"/>
    </source>
</evidence>
<dbReference type="OrthoDB" id="6713700at2759"/>
<keyword evidence="3" id="KW-1185">Reference proteome</keyword>
<reference evidence="2" key="1">
    <citation type="submission" date="2019-08" db="EMBL/GenBank/DDBJ databases">
        <title>The genome of the North American firefly Photinus pyralis.</title>
        <authorList>
            <consortium name="Photinus pyralis genome working group"/>
            <person name="Fallon T.R."/>
            <person name="Sander Lower S.E."/>
            <person name="Weng J.-K."/>
        </authorList>
    </citation>
    <scope>NUCLEOTIDE SEQUENCE</scope>
    <source>
        <strain evidence="2">TRF0915ILg1</strain>
        <tissue evidence="2">Whole body</tissue>
    </source>
</reference>
<gene>
    <name evidence="2" type="ORF">ILUMI_02564</name>
</gene>
<comment type="caution">
    <text evidence="2">The sequence shown here is derived from an EMBL/GenBank/DDBJ whole genome shotgun (WGS) entry which is preliminary data.</text>
</comment>